<name>A0A365P4R9_9FLAO</name>
<evidence type="ECO:0000313" key="2">
    <source>
        <dbReference type="Proteomes" id="UP000253319"/>
    </source>
</evidence>
<proteinExistence type="predicted"/>
<keyword evidence="2" id="KW-1185">Reference proteome</keyword>
<protein>
    <submittedName>
        <fullName evidence="1">Uncharacterized protein</fullName>
    </submittedName>
</protein>
<reference evidence="1 2" key="1">
    <citation type="submission" date="2018-06" db="EMBL/GenBank/DDBJ databases">
        <title>Flavobacterium tibetense sp. nov., isolated from a wetland YonghuCo on Tibetan Plateau.</title>
        <authorList>
            <person name="Xing P."/>
            <person name="Phurbu D."/>
            <person name="Lu H."/>
        </authorList>
    </citation>
    <scope>NUCLEOTIDE SEQUENCE [LARGE SCALE GENOMIC DNA]</scope>
    <source>
        <strain evidence="1 2">YH5</strain>
    </source>
</reference>
<organism evidence="1 2">
    <name type="scientific">Flavobacterium tibetense</name>
    <dbReference type="NCBI Taxonomy" id="2233533"/>
    <lineage>
        <taxon>Bacteria</taxon>
        <taxon>Pseudomonadati</taxon>
        <taxon>Bacteroidota</taxon>
        <taxon>Flavobacteriia</taxon>
        <taxon>Flavobacteriales</taxon>
        <taxon>Flavobacteriaceae</taxon>
        <taxon>Flavobacterium</taxon>
    </lineage>
</organism>
<accession>A0A365P4R9</accession>
<dbReference type="Proteomes" id="UP000253319">
    <property type="component" value="Unassembled WGS sequence"/>
</dbReference>
<evidence type="ECO:0000313" key="1">
    <source>
        <dbReference type="EMBL" id="RBA29550.1"/>
    </source>
</evidence>
<sequence>MSCKEKDSNDLNDLVINKNSIIEFRDNNEHNNGKVEFITNSSEKFEKLKDYFNNLKGFIKTEEEINIYPNYILINENLKILISVDLIYIEYYNSNGENIKFFKNISPEEFLSFNFLTNDNKWIYELGKVYGFGTFKKDKYSFCGSIPREKDYQYKIGKWKFWNQKRDLIAEGEFTIDSSLVKGQGGCDYYIKTSKIRKENWIFYNSEQKIIEPHFEDIFILENANQ</sequence>
<dbReference type="AlphaFoldDB" id="A0A365P4R9"/>
<gene>
    <name evidence="1" type="ORF">DPN68_02585</name>
</gene>
<comment type="caution">
    <text evidence="1">The sequence shown here is derived from an EMBL/GenBank/DDBJ whole genome shotgun (WGS) entry which is preliminary data.</text>
</comment>
<dbReference type="EMBL" id="QLST01000002">
    <property type="protein sequence ID" value="RBA29550.1"/>
    <property type="molecule type" value="Genomic_DNA"/>
</dbReference>